<reference evidence="1 3" key="2">
    <citation type="journal article" date="2014" name="BMC Genomics">
        <title>An improved genome release (version Mt4.0) for the model legume Medicago truncatula.</title>
        <authorList>
            <person name="Tang H."/>
            <person name="Krishnakumar V."/>
            <person name="Bidwell S."/>
            <person name="Rosen B."/>
            <person name="Chan A."/>
            <person name="Zhou S."/>
            <person name="Gentzbittel L."/>
            <person name="Childs K.L."/>
            <person name="Yandell M."/>
            <person name="Gundlach H."/>
            <person name="Mayer K.F."/>
            <person name="Schwartz D.C."/>
            <person name="Town C.D."/>
        </authorList>
    </citation>
    <scope>GENOME REANNOTATION</scope>
    <source>
        <strain evidence="2 3">cv. Jemalong A17</strain>
    </source>
</reference>
<proteinExistence type="predicted"/>
<name>G7I6E9_MEDTR</name>
<dbReference type="eggNOG" id="ENOG502SEGX">
    <property type="taxonomic scope" value="Eukaryota"/>
</dbReference>
<accession>G7I6E9</accession>
<dbReference type="GO" id="GO:0003700">
    <property type="term" value="F:DNA-binding transcription factor activity"/>
    <property type="evidence" value="ECO:0007669"/>
    <property type="project" value="InterPro"/>
</dbReference>
<evidence type="ECO:0000313" key="3">
    <source>
        <dbReference type="Proteomes" id="UP000002051"/>
    </source>
</evidence>
<dbReference type="InterPro" id="IPR044522">
    <property type="entry name" value="TSO1-like"/>
</dbReference>
<reference evidence="1 3" key="1">
    <citation type="journal article" date="2011" name="Nature">
        <title>The Medicago genome provides insight into the evolution of rhizobial symbioses.</title>
        <authorList>
            <person name="Young N.D."/>
            <person name="Debelle F."/>
            <person name="Oldroyd G.E."/>
            <person name="Geurts R."/>
            <person name="Cannon S.B."/>
            <person name="Udvardi M.K."/>
            <person name="Benedito V.A."/>
            <person name="Mayer K.F."/>
            <person name="Gouzy J."/>
            <person name="Schoof H."/>
            <person name="Van de Peer Y."/>
            <person name="Proost S."/>
            <person name="Cook D.R."/>
            <person name="Meyers B.C."/>
            <person name="Spannagl M."/>
            <person name="Cheung F."/>
            <person name="De Mita S."/>
            <person name="Krishnakumar V."/>
            <person name="Gundlach H."/>
            <person name="Zhou S."/>
            <person name="Mudge J."/>
            <person name="Bharti A.K."/>
            <person name="Murray J.D."/>
            <person name="Naoumkina M.A."/>
            <person name="Rosen B."/>
            <person name="Silverstein K.A."/>
            <person name="Tang H."/>
            <person name="Rombauts S."/>
            <person name="Zhao P.X."/>
            <person name="Zhou P."/>
            <person name="Barbe V."/>
            <person name="Bardou P."/>
            <person name="Bechner M."/>
            <person name="Bellec A."/>
            <person name="Berger A."/>
            <person name="Berges H."/>
            <person name="Bidwell S."/>
            <person name="Bisseling T."/>
            <person name="Choisne N."/>
            <person name="Couloux A."/>
            <person name="Denny R."/>
            <person name="Deshpande S."/>
            <person name="Dai X."/>
            <person name="Doyle J.J."/>
            <person name="Dudez A.M."/>
            <person name="Farmer A.D."/>
            <person name="Fouteau S."/>
            <person name="Franken C."/>
            <person name="Gibelin C."/>
            <person name="Gish J."/>
            <person name="Goldstein S."/>
            <person name="Gonzalez A.J."/>
            <person name="Green P.J."/>
            <person name="Hallab A."/>
            <person name="Hartog M."/>
            <person name="Hua A."/>
            <person name="Humphray S.J."/>
            <person name="Jeong D.H."/>
            <person name="Jing Y."/>
            <person name="Jocker A."/>
            <person name="Kenton S.M."/>
            <person name="Kim D.J."/>
            <person name="Klee K."/>
            <person name="Lai H."/>
            <person name="Lang C."/>
            <person name="Lin S."/>
            <person name="Macmil S.L."/>
            <person name="Magdelenat G."/>
            <person name="Matthews L."/>
            <person name="McCorrison J."/>
            <person name="Monaghan E.L."/>
            <person name="Mun J.H."/>
            <person name="Najar F.Z."/>
            <person name="Nicholson C."/>
            <person name="Noirot C."/>
            <person name="O'Bleness M."/>
            <person name="Paule C.R."/>
            <person name="Poulain J."/>
            <person name="Prion F."/>
            <person name="Qin B."/>
            <person name="Qu C."/>
            <person name="Retzel E.F."/>
            <person name="Riddle C."/>
            <person name="Sallet E."/>
            <person name="Samain S."/>
            <person name="Samson N."/>
            <person name="Sanders I."/>
            <person name="Saurat O."/>
            <person name="Scarpelli C."/>
            <person name="Schiex T."/>
            <person name="Segurens B."/>
            <person name="Severin A.J."/>
            <person name="Sherrier D.J."/>
            <person name="Shi R."/>
            <person name="Sims S."/>
            <person name="Singer S.R."/>
            <person name="Sinharoy S."/>
            <person name="Sterck L."/>
            <person name="Viollet A."/>
            <person name="Wang B.B."/>
            <person name="Wang K."/>
            <person name="Wang M."/>
            <person name="Wang X."/>
            <person name="Warfsmann J."/>
            <person name="Weissenbach J."/>
            <person name="White D.D."/>
            <person name="White J.D."/>
            <person name="Wiley G.B."/>
            <person name="Wincker P."/>
            <person name="Xing Y."/>
            <person name="Yang L."/>
            <person name="Yao Z."/>
            <person name="Ying F."/>
            <person name="Zhai J."/>
            <person name="Zhou L."/>
            <person name="Zuber A."/>
            <person name="Denarie J."/>
            <person name="Dixon R.A."/>
            <person name="May G.D."/>
            <person name="Schwartz D.C."/>
            <person name="Rogers J."/>
            <person name="Quetier F."/>
            <person name="Town C.D."/>
            <person name="Roe B.A."/>
        </authorList>
    </citation>
    <scope>NUCLEOTIDE SEQUENCE [LARGE SCALE GENOMIC DNA]</scope>
    <source>
        <strain evidence="1">A17</strain>
        <strain evidence="2 3">cv. Jemalong A17</strain>
    </source>
</reference>
<dbReference type="EnsemblPlants" id="AES58974">
    <property type="protein sequence ID" value="AES58974"/>
    <property type="gene ID" value="MTR_1g012000"/>
</dbReference>
<reference evidence="2" key="3">
    <citation type="submission" date="2015-04" db="UniProtKB">
        <authorList>
            <consortium name="EnsemblPlants"/>
        </authorList>
    </citation>
    <scope>IDENTIFICATION</scope>
    <source>
        <strain evidence="2">cv. Jemalong A17</strain>
    </source>
</reference>
<dbReference type="Proteomes" id="UP000002051">
    <property type="component" value="Unassembled WGS sequence"/>
</dbReference>
<dbReference type="HOGENOM" id="CLU_2674755_0_0_1"/>
<gene>
    <name evidence="1" type="ordered locus">MTR_1g012000</name>
</gene>
<dbReference type="AlphaFoldDB" id="G7I6E9"/>
<dbReference type="PaxDb" id="3880-AES58974"/>
<protein>
    <submittedName>
        <fullName evidence="1">Cysteine-rich polycomb-like protein, putative</fullName>
    </submittedName>
</protein>
<dbReference type="EMBL" id="CM001217">
    <property type="protein sequence ID" value="AES58974.1"/>
    <property type="molecule type" value="Genomic_DNA"/>
</dbReference>
<sequence length="75" mass="8421">MLVNPHRLILESPFLRFVNTLSPIKPVKASHATQGFLGLNSPPLVFKSSRISAPHHETQYSERSCCLYSISIMLI</sequence>
<evidence type="ECO:0000313" key="2">
    <source>
        <dbReference type="EnsemblPlants" id="AES58974"/>
    </source>
</evidence>
<keyword evidence="3" id="KW-1185">Reference proteome</keyword>
<evidence type="ECO:0000313" key="1">
    <source>
        <dbReference type="EMBL" id="AES58974.1"/>
    </source>
</evidence>
<dbReference type="PANTHER" id="PTHR46159">
    <property type="entry name" value="PROTEIN TESMIN/TSO1-LIKE CXC 2"/>
    <property type="match status" value="1"/>
</dbReference>
<dbReference type="PANTHER" id="PTHR46159:SF6">
    <property type="entry name" value="OS12G0605300 PROTEIN"/>
    <property type="match status" value="1"/>
</dbReference>
<organism evidence="1 3">
    <name type="scientific">Medicago truncatula</name>
    <name type="common">Barrel medic</name>
    <name type="synonym">Medicago tribuloides</name>
    <dbReference type="NCBI Taxonomy" id="3880"/>
    <lineage>
        <taxon>Eukaryota</taxon>
        <taxon>Viridiplantae</taxon>
        <taxon>Streptophyta</taxon>
        <taxon>Embryophyta</taxon>
        <taxon>Tracheophyta</taxon>
        <taxon>Spermatophyta</taxon>
        <taxon>Magnoliopsida</taxon>
        <taxon>eudicotyledons</taxon>
        <taxon>Gunneridae</taxon>
        <taxon>Pentapetalae</taxon>
        <taxon>rosids</taxon>
        <taxon>fabids</taxon>
        <taxon>Fabales</taxon>
        <taxon>Fabaceae</taxon>
        <taxon>Papilionoideae</taxon>
        <taxon>50 kb inversion clade</taxon>
        <taxon>NPAAA clade</taxon>
        <taxon>Hologalegina</taxon>
        <taxon>IRL clade</taxon>
        <taxon>Trifolieae</taxon>
        <taxon>Medicago</taxon>
    </lineage>
</organism>